<proteinExistence type="predicted"/>
<organism evidence="1">
    <name type="scientific">marine sediment metagenome</name>
    <dbReference type="NCBI Taxonomy" id="412755"/>
    <lineage>
        <taxon>unclassified sequences</taxon>
        <taxon>metagenomes</taxon>
        <taxon>ecological metagenomes</taxon>
    </lineage>
</organism>
<dbReference type="EMBL" id="BARS01007828">
    <property type="protein sequence ID" value="GAF69837.1"/>
    <property type="molecule type" value="Genomic_DNA"/>
</dbReference>
<name>X0S1K0_9ZZZZ</name>
<sequence length="60" mass="7414">MDKLRTKVNEWFYSLDDNRKFELLEPYYPDRAHLMGLAEMFKGLDWEVRLEIYREADDQL</sequence>
<dbReference type="AlphaFoldDB" id="X0S1K0"/>
<accession>X0S1K0</accession>
<protein>
    <submittedName>
        <fullName evidence="1">Uncharacterized protein</fullName>
    </submittedName>
</protein>
<comment type="caution">
    <text evidence="1">The sequence shown here is derived from an EMBL/GenBank/DDBJ whole genome shotgun (WGS) entry which is preliminary data.</text>
</comment>
<reference evidence="1" key="1">
    <citation type="journal article" date="2014" name="Front. Microbiol.">
        <title>High frequency of phylogenetically diverse reductive dehalogenase-homologous genes in deep subseafloor sedimentary metagenomes.</title>
        <authorList>
            <person name="Kawai M."/>
            <person name="Futagami T."/>
            <person name="Toyoda A."/>
            <person name="Takaki Y."/>
            <person name="Nishi S."/>
            <person name="Hori S."/>
            <person name="Arai W."/>
            <person name="Tsubouchi T."/>
            <person name="Morono Y."/>
            <person name="Uchiyama I."/>
            <person name="Ito T."/>
            <person name="Fujiyama A."/>
            <person name="Inagaki F."/>
            <person name="Takami H."/>
        </authorList>
    </citation>
    <scope>NUCLEOTIDE SEQUENCE</scope>
    <source>
        <strain evidence="1">Expedition CK06-06</strain>
    </source>
</reference>
<evidence type="ECO:0000313" key="1">
    <source>
        <dbReference type="EMBL" id="GAF69837.1"/>
    </source>
</evidence>
<gene>
    <name evidence="1" type="ORF">S01H1_15003</name>
</gene>